<gene>
    <name evidence="5" type="ordered locus">KNP414_04511</name>
</gene>
<dbReference type="GO" id="GO:0016491">
    <property type="term" value="F:oxidoreductase activity"/>
    <property type="evidence" value="ECO:0007669"/>
    <property type="project" value="UniProtKB-KW"/>
</dbReference>
<dbReference type="SUPFAM" id="SSF55469">
    <property type="entry name" value="FMN-dependent nitroreductase-like"/>
    <property type="match status" value="1"/>
</dbReference>
<protein>
    <submittedName>
        <fullName evidence="5">Nitroreductase</fullName>
    </submittedName>
</protein>
<dbReference type="InterPro" id="IPR029479">
    <property type="entry name" value="Nitroreductase"/>
</dbReference>
<dbReference type="PANTHER" id="PTHR43673:SF10">
    <property type="entry name" value="NADH DEHYDROGENASE_NAD(P)H NITROREDUCTASE XCC3605-RELATED"/>
    <property type="match status" value="1"/>
</dbReference>
<dbReference type="CDD" id="cd02138">
    <property type="entry name" value="TdsD-like"/>
    <property type="match status" value="1"/>
</dbReference>
<dbReference type="AlphaFoldDB" id="F8F9B3"/>
<reference evidence="5 6" key="2">
    <citation type="journal article" date="2013" name="Genome Announc.">
        <title>Genome Sequence of Growth-Improving Paenibacillus mucilaginosus Strain KNP414.</title>
        <authorList>
            <person name="Lu J.J."/>
            <person name="Wang J.F."/>
            <person name="Hu X.F."/>
        </authorList>
    </citation>
    <scope>NUCLEOTIDE SEQUENCE [LARGE SCALE GENOMIC DNA]</scope>
    <source>
        <strain evidence="5 6">KNP414</strain>
    </source>
</reference>
<evidence type="ECO:0000256" key="1">
    <source>
        <dbReference type="ARBA" id="ARBA00007118"/>
    </source>
</evidence>
<evidence type="ECO:0000259" key="4">
    <source>
        <dbReference type="Pfam" id="PF00881"/>
    </source>
</evidence>
<feature type="region of interest" description="Disordered" evidence="3">
    <location>
        <begin position="186"/>
        <end position="214"/>
    </location>
</feature>
<dbReference type="HOGENOM" id="CLU_070764_6_0_9"/>
<dbReference type="Proteomes" id="UP000006620">
    <property type="component" value="Chromosome"/>
</dbReference>
<dbReference type="RefSeq" id="WP_013918195.1">
    <property type="nucleotide sequence ID" value="NC_015690.1"/>
</dbReference>
<sequence>MTTLPIAVYHSLDVLSPEVAPHRQPETGVSPLFPNRWSSRAFDQRPVPDELLHAVLEAARWAPSASNQQPWRFIVARTEEQRQAFASFIKPDNRQWTDHAPVLVLIASSKLKADGEPNGQHAFDTGAAWGTLALQAHLLGLNTRAVGGFERPLAREVLNVPEEIELHAVIALGYKGSKDALPADLQERDVPNGRRPLAESLIEGKFPSKEGTEA</sequence>
<evidence type="ECO:0000256" key="3">
    <source>
        <dbReference type="SAM" id="MobiDB-lite"/>
    </source>
</evidence>
<reference evidence="6" key="1">
    <citation type="submission" date="2011-06" db="EMBL/GenBank/DDBJ databases">
        <title>Complete genome sequence of Paenibacillus mucilaginosus KNP414.</title>
        <authorList>
            <person name="Wang J."/>
            <person name="Hu S."/>
            <person name="Hu X."/>
            <person name="Zhang B."/>
            <person name="Dong D."/>
            <person name="Zhang S."/>
            <person name="Zhao K."/>
            <person name="Wu D."/>
        </authorList>
    </citation>
    <scope>NUCLEOTIDE SEQUENCE [LARGE SCALE GENOMIC DNA]</scope>
    <source>
        <strain evidence="6">KNP414</strain>
    </source>
</reference>
<dbReference type="InterPro" id="IPR000415">
    <property type="entry name" value="Nitroreductase-like"/>
</dbReference>
<dbReference type="PATRIC" id="fig|1036673.3.peg.4144"/>
<comment type="similarity">
    <text evidence="1">Belongs to the nitroreductase family.</text>
</comment>
<keyword evidence="2" id="KW-0560">Oxidoreductase</keyword>
<dbReference type="PANTHER" id="PTHR43673">
    <property type="entry name" value="NAD(P)H NITROREDUCTASE YDGI-RELATED"/>
    <property type="match status" value="1"/>
</dbReference>
<evidence type="ECO:0000256" key="2">
    <source>
        <dbReference type="ARBA" id="ARBA00023002"/>
    </source>
</evidence>
<proteinExistence type="inferred from homology"/>
<accession>F8F9B3</accession>
<dbReference type="Pfam" id="PF00881">
    <property type="entry name" value="Nitroreductase"/>
    <property type="match status" value="2"/>
</dbReference>
<dbReference type="EMBL" id="CP002869">
    <property type="protein sequence ID" value="AEI43041.1"/>
    <property type="molecule type" value="Genomic_DNA"/>
</dbReference>
<feature type="domain" description="Nitroreductase" evidence="4">
    <location>
        <begin position="35"/>
        <end position="89"/>
    </location>
</feature>
<dbReference type="KEGG" id="pms:KNP414_04511"/>
<dbReference type="Gene3D" id="3.40.109.10">
    <property type="entry name" value="NADH Oxidase"/>
    <property type="match status" value="1"/>
</dbReference>
<feature type="domain" description="Nitroreductase" evidence="4">
    <location>
        <begin position="93"/>
        <end position="174"/>
    </location>
</feature>
<evidence type="ECO:0000313" key="6">
    <source>
        <dbReference type="Proteomes" id="UP000006620"/>
    </source>
</evidence>
<name>F8F9B3_PAEMK</name>
<evidence type="ECO:0000313" key="5">
    <source>
        <dbReference type="EMBL" id="AEI43041.1"/>
    </source>
</evidence>
<organism evidence="5 6">
    <name type="scientific">Paenibacillus mucilaginosus (strain KNP414)</name>
    <dbReference type="NCBI Taxonomy" id="1036673"/>
    <lineage>
        <taxon>Bacteria</taxon>
        <taxon>Bacillati</taxon>
        <taxon>Bacillota</taxon>
        <taxon>Bacilli</taxon>
        <taxon>Bacillales</taxon>
        <taxon>Paenibacillaceae</taxon>
        <taxon>Paenibacillus</taxon>
    </lineage>
</organism>